<evidence type="ECO:0000313" key="2">
    <source>
        <dbReference type="Proteomes" id="UP000199749"/>
    </source>
</evidence>
<evidence type="ECO:0008006" key="3">
    <source>
        <dbReference type="Google" id="ProtNLM"/>
    </source>
</evidence>
<reference evidence="1 2" key="1">
    <citation type="submission" date="2017-07" db="EMBL/GenBank/DDBJ databases">
        <title>Lactobacillus curvatus MRS6 whole genome.</title>
        <authorList>
            <person name="Jans C."/>
            <person name="Lagler S."/>
            <person name="Lacroix C."/>
            <person name="Meile L."/>
            <person name="Stevens M.J.A."/>
        </authorList>
    </citation>
    <scope>NUCLEOTIDE SEQUENCE [LARGE SCALE GENOMIC DNA]</scope>
    <source>
        <strain evidence="1 2">MRS6</strain>
    </source>
</reference>
<dbReference type="SUPFAM" id="SSF160719">
    <property type="entry name" value="gpW/gp25-like"/>
    <property type="match status" value="1"/>
</dbReference>
<dbReference type="EMBL" id="CP022474">
    <property type="protein sequence ID" value="ASN59842.1"/>
    <property type="molecule type" value="Genomic_DNA"/>
</dbReference>
<dbReference type="InterPro" id="IPR020288">
    <property type="entry name" value="Sheath_initiator"/>
</dbReference>
<protein>
    <recommendedName>
        <fullName evidence="3">DUF2634 domain-containing protein</fullName>
    </recommendedName>
</protein>
<organism evidence="1 2">
    <name type="scientific">Latilactobacillus curvatus</name>
    <name type="common">Lactobacillus curvatus</name>
    <dbReference type="NCBI Taxonomy" id="28038"/>
    <lineage>
        <taxon>Bacteria</taxon>
        <taxon>Bacillati</taxon>
        <taxon>Bacillota</taxon>
        <taxon>Bacilli</taxon>
        <taxon>Lactobacillales</taxon>
        <taxon>Lactobacillaceae</taxon>
        <taxon>Latilactobacillus</taxon>
    </lineage>
</organism>
<gene>
    <name evidence="1" type="ORF">CG419_04025</name>
</gene>
<dbReference type="RefSeq" id="WP_089556552.1">
    <property type="nucleotide sequence ID" value="NZ_CP022474.1"/>
</dbReference>
<dbReference type="AlphaFoldDB" id="A0AAC9UQK1"/>
<dbReference type="Pfam" id="PF10934">
    <property type="entry name" value="Sheath_initiator"/>
    <property type="match status" value="1"/>
</dbReference>
<name>A0AAC9UQK1_LATCU</name>
<sequence>MIDIALDSNADLTFIDDLKLISELEEIKQAVGITLRTKLGEFFAAPESGLDWEYVIGKDYNQQYAAAAITDAIQQDQRVVSVNDISLNKSSNRKLIATVSFMVDQDVQTTMEVAVIA</sequence>
<evidence type="ECO:0000313" key="1">
    <source>
        <dbReference type="EMBL" id="ASN59842.1"/>
    </source>
</evidence>
<dbReference type="Gene3D" id="3.10.450.40">
    <property type="match status" value="1"/>
</dbReference>
<proteinExistence type="predicted"/>
<dbReference type="Proteomes" id="UP000199749">
    <property type="component" value="Chromosome"/>
</dbReference>
<accession>A0AAC9UQK1</accession>